<evidence type="ECO:0000256" key="8">
    <source>
        <dbReference type="ARBA" id="ARBA00022989"/>
    </source>
</evidence>
<feature type="compositionally biased region" description="Low complexity" evidence="10">
    <location>
        <begin position="132"/>
        <end position="147"/>
    </location>
</feature>
<gene>
    <name evidence="13" type="ORF">SAMN04488557_2514</name>
</gene>
<feature type="region of interest" description="Disordered" evidence="10">
    <location>
        <begin position="132"/>
        <end position="264"/>
    </location>
</feature>
<dbReference type="GO" id="GO:0098797">
    <property type="term" value="C:plasma membrane protein complex"/>
    <property type="evidence" value="ECO:0007669"/>
    <property type="project" value="TreeGrafter"/>
</dbReference>
<proteinExistence type="inferred from homology"/>
<dbReference type="Proteomes" id="UP000199423">
    <property type="component" value="Unassembled WGS sequence"/>
</dbReference>
<evidence type="ECO:0000313" key="13">
    <source>
        <dbReference type="EMBL" id="SFV35158.1"/>
    </source>
</evidence>
<evidence type="ECO:0000256" key="11">
    <source>
        <dbReference type="SAM" id="Phobius"/>
    </source>
</evidence>
<evidence type="ECO:0000256" key="1">
    <source>
        <dbReference type="ARBA" id="ARBA00004383"/>
    </source>
</evidence>
<dbReference type="Pfam" id="PF03544">
    <property type="entry name" value="TonB_C"/>
    <property type="match status" value="1"/>
</dbReference>
<keyword evidence="5" id="KW-0997">Cell inner membrane</keyword>
<feature type="domain" description="TonB C-terminal" evidence="12">
    <location>
        <begin position="274"/>
        <end position="363"/>
    </location>
</feature>
<dbReference type="PROSITE" id="PS52015">
    <property type="entry name" value="TONB_CTD"/>
    <property type="match status" value="1"/>
</dbReference>
<feature type="compositionally biased region" description="Low complexity" evidence="10">
    <location>
        <begin position="252"/>
        <end position="264"/>
    </location>
</feature>
<evidence type="ECO:0000256" key="6">
    <source>
        <dbReference type="ARBA" id="ARBA00022692"/>
    </source>
</evidence>
<dbReference type="RefSeq" id="WP_092867983.1">
    <property type="nucleotide sequence ID" value="NZ_FPCH01000002.1"/>
</dbReference>
<dbReference type="OrthoDB" id="7930032at2"/>
<evidence type="ECO:0000259" key="12">
    <source>
        <dbReference type="PROSITE" id="PS52015"/>
    </source>
</evidence>
<evidence type="ECO:0000256" key="7">
    <source>
        <dbReference type="ARBA" id="ARBA00022927"/>
    </source>
</evidence>
<comment type="subcellular location">
    <subcellularLocation>
        <location evidence="1">Cell inner membrane</location>
        <topology evidence="1">Single-pass membrane protein</topology>
        <orientation evidence="1">Periplasmic side</orientation>
    </subcellularLocation>
</comment>
<dbReference type="GO" id="GO:0055085">
    <property type="term" value="P:transmembrane transport"/>
    <property type="evidence" value="ECO:0007669"/>
    <property type="project" value="InterPro"/>
</dbReference>
<dbReference type="SUPFAM" id="SSF74653">
    <property type="entry name" value="TolA/TonB C-terminal domain"/>
    <property type="match status" value="1"/>
</dbReference>
<dbReference type="STRING" id="51670.SAMN04488557_2514"/>
<accession>A0A1I7NKI7</accession>
<evidence type="ECO:0000256" key="5">
    <source>
        <dbReference type="ARBA" id="ARBA00022519"/>
    </source>
</evidence>
<name>A0A1I7NKI7_9HYPH</name>
<keyword evidence="6 11" id="KW-0812">Transmembrane</keyword>
<keyword evidence="7" id="KW-0653">Protein transport</keyword>
<keyword evidence="3" id="KW-0813">Transport</keyword>
<dbReference type="PANTHER" id="PTHR33446:SF2">
    <property type="entry name" value="PROTEIN TONB"/>
    <property type="match status" value="1"/>
</dbReference>
<dbReference type="NCBIfam" id="TIGR01352">
    <property type="entry name" value="tonB_Cterm"/>
    <property type="match status" value="1"/>
</dbReference>
<sequence length="363" mass="38244">MTFLERHDRRPRETRSSDFQSRAFEPWPIQGNVVPFAFDKAAGNDRRAQDRAPVALAKAPVEPKPAQREPRKILMATIIVSAAVHAAAIASVMSGDAGQQFGTLSSKSDTFSLSTTQSIVLESISSHEVDMASAASADSQAGSVQAAESAPQELTEVKETPLTDQPPPKPIKVADVTPSALAPTEEPLPVLRGGGEPDAASAIKAEEVSANPVEEAPEEIETKEDAAAKAKQEEKVEKERKIEQAQSHQQVAGSSASRSSTAHAAVDGRVSASAGNALSYAAGVRAQVERNKPSGNGLRGTVRVSFGIDASGELRYVRLSESSGSAKLDEVALAAVRRAAPFGEPPSGLSPSQLAYVIPFFFR</sequence>
<dbReference type="GO" id="GO:0015031">
    <property type="term" value="P:protein transport"/>
    <property type="evidence" value="ECO:0007669"/>
    <property type="project" value="UniProtKB-KW"/>
</dbReference>
<keyword evidence="4" id="KW-1003">Cell membrane</keyword>
<feature type="compositionally biased region" description="Basic and acidic residues" evidence="10">
    <location>
        <begin position="223"/>
        <end position="243"/>
    </location>
</feature>
<evidence type="ECO:0000256" key="3">
    <source>
        <dbReference type="ARBA" id="ARBA00022448"/>
    </source>
</evidence>
<feature type="compositionally biased region" description="Basic and acidic residues" evidence="10">
    <location>
        <begin position="1"/>
        <end position="16"/>
    </location>
</feature>
<keyword evidence="14" id="KW-1185">Reference proteome</keyword>
<dbReference type="PANTHER" id="PTHR33446">
    <property type="entry name" value="PROTEIN TONB-RELATED"/>
    <property type="match status" value="1"/>
</dbReference>
<dbReference type="EMBL" id="FPCH01000002">
    <property type="protein sequence ID" value="SFV35158.1"/>
    <property type="molecule type" value="Genomic_DNA"/>
</dbReference>
<feature type="region of interest" description="Disordered" evidence="10">
    <location>
        <begin position="1"/>
        <end position="23"/>
    </location>
</feature>
<reference evidence="14" key="1">
    <citation type="submission" date="2016-10" db="EMBL/GenBank/DDBJ databases">
        <authorList>
            <person name="Varghese N."/>
            <person name="Submissions S."/>
        </authorList>
    </citation>
    <scope>NUCLEOTIDE SEQUENCE [LARGE SCALE GENOMIC DNA]</scope>
    <source>
        <strain evidence="14">DSM 1565</strain>
    </source>
</reference>
<feature type="transmembrane region" description="Helical" evidence="11">
    <location>
        <begin position="73"/>
        <end position="93"/>
    </location>
</feature>
<evidence type="ECO:0000256" key="10">
    <source>
        <dbReference type="SAM" id="MobiDB-lite"/>
    </source>
</evidence>
<evidence type="ECO:0000313" key="14">
    <source>
        <dbReference type="Proteomes" id="UP000199423"/>
    </source>
</evidence>
<keyword evidence="8 11" id="KW-1133">Transmembrane helix</keyword>
<evidence type="ECO:0000256" key="4">
    <source>
        <dbReference type="ARBA" id="ARBA00022475"/>
    </source>
</evidence>
<evidence type="ECO:0000256" key="2">
    <source>
        <dbReference type="ARBA" id="ARBA00006555"/>
    </source>
</evidence>
<protein>
    <submittedName>
        <fullName evidence="13">Protein TonB</fullName>
    </submittedName>
</protein>
<dbReference type="InterPro" id="IPR006260">
    <property type="entry name" value="TonB/TolA_C"/>
</dbReference>
<dbReference type="GO" id="GO:0031992">
    <property type="term" value="F:energy transducer activity"/>
    <property type="evidence" value="ECO:0007669"/>
    <property type="project" value="TreeGrafter"/>
</dbReference>
<comment type="similarity">
    <text evidence="2">Belongs to the TonB family.</text>
</comment>
<evidence type="ECO:0000256" key="9">
    <source>
        <dbReference type="ARBA" id="ARBA00023136"/>
    </source>
</evidence>
<dbReference type="AlphaFoldDB" id="A0A1I7NKI7"/>
<dbReference type="InterPro" id="IPR051045">
    <property type="entry name" value="TonB-dependent_transducer"/>
</dbReference>
<keyword evidence="9 11" id="KW-0472">Membrane</keyword>
<organism evidence="13 14">
    <name type="scientific">Hyphomicrobium facile</name>
    <dbReference type="NCBI Taxonomy" id="51670"/>
    <lineage>
        <taxon>Bacteria</taxon>
        <taxon>Pseudomonadati</taxon>
        <taxon>Pseudomonadota</taxon>
        <taxon>Alphaproteobacteria</taxon>
        <taxon>Hyphomicrobiales</taxon>
        <taxon>Hyphomicrobiaceae</taxon>
        <taxon>Hyphomicrobium</taxon>
    </lineage>
</organism>
<dbReference type="Gene3D" id="3.30.1150.10">
    <property type="match status" value="1"/>
</dbReference>
<dbReference type="InterPro" id="IPR037682">
    <property type="entry name" value="TonB_C"/>
</dbReference>